<dbReference type="EMBL" id="CACRTD010000048">
    <property type="protein sequence ID" value="VYT40244.1"/>
    <property type="molecule type" value="Genomic_DNA"/>
</dbReference>
<dbReference type="RefSeq" id="WP_008777315.1">
    <property type="nucleotide sequence ID" value="NZ_CACRTD010000048.1"/>
</dbReference>
<sequence>MMTVETLIIKLGANPKEISKAKIMLLNDLVRSYNLDYIRKSIYLSKEEILLREAEGVIYEYLPEIEGIIYED</sequence>
<accession>A0A6N2WBZ9</accession>
<organism evidence="1">
    <name type="scientific">Bacteroides ovatus</name>
    <dbReference type="NCBI Taxonomy" id="28116"/>
    <lineage>
        <taxon>Bacteria</taxon>
        <taxon>Pseudomonadati</taxon>
        <taxon>Bacteroidota</taxon>
        <taxon>Bacteroidia</taxon>
        <taxon>Bacteroidales</taxon>
        <taxon>Bacteroidaceae</taxon>
        <taxon>Bacteroides</taxon>
    </lineage>
</organism>
<evidence type="ECO:0000313" key="1">
    <source>
        <dbReference type="EMBL" id="VYT40244.1"/>
    </source>
</evidence>
<protein>
    <submittedName>
        <fullName evidence="1">Uncharacterized protein</fullName>
    </submittedName>
</protein>
<gene>
    <name evidence="1" type="ORF">BOLFYP28_03037</name>
</gene>
<reference evidence="1" key="1">
    <citation type="submission" date="2019-11" db="EMBL/GenBank/DDBJ databases">
        <authorList>
            <person name="Feng L."/>
        </authorList>
    </citation>
    <scope>NUCLEOTIDE SEQUENCE</scope>
    <source>
        <strain evidence="1">BovatusLFYP28</strain>
    </source>
</reference>
<proteinExistence type="predicted"/>
<name>A0A6N2WBZ9_BACOV</name>
<dbReference type="AlphaFoldDB" id="A0A6N2WBZ9"/>